<accession>A0ABY6LP47</accession>
<proteinExistence type="predicted"/>
<sequence>MTEDAEKKARPVPFAIKKAVEDELERLVGFGPLKPIAHSRYATPIVPVMKKMGKCLTLSYDYSIEYRPGKGVGHADALSRMPLKSTENTTEEIPVILIDMDDMPPISAKEIPDQRIIVFCGDIEL</sequence>
<dbReference type="EMBL" id="CP092884">
    <property type="protein sequence ID" value="UYV82853.1"/>
    <property type="molecule type" value="Genomic_DNA"/>
</dbReference>
<organism evidence="1 2">
    <name type="scientific">Cordylochernes scorpioides</name>
    <dbReference type="NCBI Taxonomy" id="51811"/>
    <lineage>
        <taxon>Eukaryota</taxon>
        <taxon>Metazoa</taxon>
        <taxon>Ecdysozoa</taxon>
        <taxon>Arthropoda</taxon>
        <taxon>Chelicerata</taxon>
        <taxon>Arachnida</taxon>
        <taxon>Pseudoscorpiones</taxon>
        <taxon>Cheliferoidea</taxon>
        <taxon>Chernetidae</taxon>
        <taxon>Cordylochernes</taxon>
    </lineage>
</organism>
<reference evidence="1 2" key="1">
    <citation type="submission" date="2022-03" db="EMBL/GenBank/DDBJ databases">
        <title>A chromosomal length assembly of Cordylochernes scorpioides.</title>
        <authorList>
            <person name="Zeh D."/>
            <person name="Zeh J."/>
        </authorList>
    </citation>
    <scope>NUCLEOTIDE SEQUENCE [LARGE SCALE GENOMIC DNA]</scope>
    <source>
        <strain evidence="1">IN4F17</strain>
        <tissue evidence="1">Whole Body</tissue>
    </source>
</reference>
<evidence type="ECO:0000313" key="2">
    <source>
        <dbReference type="Proteomes" id="UP001235939"/>
    </source>
</evidence>
<name>A0ABY6LP47_9ARAC</name>
<dbReference type="SUPFAM" id="SSF56672">
    <property type="entry name" value="DNA/RNA polymerases"/>
    <property type="match status" value="1"/>
</dbReference>
<dbReference type="Gene3D" id="3.10.10.10">
    <property type="entry name" value="HIV Type 1 Reverse Transcriptase, subunit A, domain 1"/>
    <property type="match status" value="1"/>
</dbReference>
<dbReference type="Proteomes" id="UP001235939">
    <property type="component" value="Chromosome 22"/>
</dbReference>
<protein>
    <submittedName>
        <fullName evidence="1">Uncharacterized protein</fullName>
    </submittedName>
</protein>
<keyword evidence="2" id="KW-1185">Reference proteome</keyword>
<gene>
    <name evidence="1" type="ORF">LAZ67_22001093</name>
</gene>
<dbReference type="InterPro" id="IPR043502">
    <property type="entry name" value="DNA/RNA_pol_sf"/>
</dbReference>
<evidence type="ECO:0000313" key="1">
    <source>
        <dbReference type="EMBL" id="UYV82853.1"/>
    </source>
</evidence>